<gene>
    <name evidence="3" type="ORF">E4L95_17610</name>
</gene>
<feature type="non-terminal residue" evidence="3">
    <location>
        <position position="1"/>
    </location>
</feature>
<keyword evidence="1" id="KW-0732">Signal</keyword>
<dbReference type="OrthoDB" id="7362103at2"/>
<dbReference type="Pfam" id="PF13778">
    <property type="entry name" value="DUF4174"/>
    <property type="match status" value="1"/>
</dbReference>
<dbReference type="EMBL" id="SRPG01000232">
    <property type="protein sequence ID" value="TGN50206.1"/>
    <property type="molecule type" value="Genomic_DNA"/>
</dbReference>
<comment type="caution">
    <text evidence="3">The sequence shown here is derived from an EMBL/GenBank/DDBJ whole genome shotgun (WGS) entry which is preliminary data.</text>
</comment>
<dbReference type="RefSeq" id="WP_135818716.1">
    <property type="nucleotide sequence ID" value="NZ_SRPG01000232.1"/>
</dbReference>
<reference evidence="3 4" key="1">
    <citation type="submission" date="2019-03" db="EMBL/GenBank/DDBJ databases">
        <authorList>
            <person name="Li J."/>
        </authorList>
    </citation>
    <scope>NUCLEOTIDE SEQUENCE [LARGE SCALE GENOMIC DNA]</scope>
    <source>
        <strain evidence="3 4">3058</strain>
    </source>
</reference>
<accession>A0A4Z1C9Y1</accession>
<dbReference type="AlphaFoldDB" id="A0A4Z1C9Y1"/>
<proteinExistence type="predicted"/>
<organism evidence="3 4">
    <name type="scientific">Paracoccus liaowanqingii</name>
    <dbReference type="NCBI Taxonomy" id="2560053"/>
    <lineage>
        <taxon>Bacteria</taxon>
        <taxon>Pseudomonadati</taxon>
        <taxon>Pseudomonadota</taxon>
        <taxon>Alphaproteobacteria</taxon>
        <taxon>Rhodobacterales</taxon>
        <taxon>Paracoccaceae</taxon>
        <taxon>Paracoccus</taxon>
    </lineage>
</organism>
<feature type="domain" description="DUF4174" evidence="2">
    <location>
        <begin position="29"/>
        <end position="66"/>
    </location>
</feature>
<evidence type="ECO:0000313" key="4">
    <source>
        <dbReference type="Proteomes" id="UP000297972"/>
    </source>
</evidence>
<sequence>AAAGALAEREVVLLTDGPGAEALRPGTGLRVLLIGKDGGVKLDRDGPVTPDEITALIDTMPMRRREAD</sequence>
<dbReference type="Proteomes" id="UP000297972">
    <property type="component" value="Unassembled WGS sequence"/>
</dbReference>
<evidence type="ECO:0000259" key="2">
    <source>
        <dbReference type="Pfam" id="PF13778"/>
    </source>
</evidence>
<evidence type="ECO:0000256" key="1">
    <source>
        <dbReference type="ARBA" id="ARBA00022729"/>
    </source>
</evidence>
<dbReference type="InterPro" id="IPR025232">
    <property type="entry name" value="DUF4174"/>
</dbReference>
<keyword evidence="4" id="KW-1185">Reference proteome</keyword>
<protein>
    <submittedName>
        <fullName evidence="3">DUF4174 domain-containing protein</fullName>
    </submittedName>
</protein>
<name>A0A4Z1C9Y1_9RHOB</name>
<evidence type="ECO:0000313" key="3">
    <source>
        <dbReference type="EMBL" id="TGN50206.1"/>
    </source>
</evidence>